<keyword evidence="1 8" id="KW-0004">4Fe-4S</keyword>
<dbReference type="EMBL" id="GISG01064510">
    <property type="protein sequence ID" value="MBA4628030.1"/>
    <property type="molecule type" value="Transcribed_RNA"/>
</dbReference>
<dbReference type="HAMAP" id="MF_03038">
    <property type="entry name" value="NUBP1"/>
    <property type="match status" value="1"/>
</dbReference>
<dbReference type="HAMAP" id="MF_02040">
    <property type="entry name" value="Mrp_NBP35"/>
    <property type="match status" value="1"/>
</dbReference>
<dbReference type="Gene3D" id="3.40.50.300">
    <property type="entry name" value="P-loop containing nucleotide triphosphate hydrolases"/>
    <property type="match status" value="1"/>
</dbReference>
<evidence type="ECO:0000256" key="5">
    <source>
        <dbReference type="ARBA" id="ARBA00022840"/>
    </source>
</evidence>
<dbReference type="GO" id="GO:0140663">
    <property type="term" value="F:ATP-dependent FeS chaperone activity"/>
    <property type="evidence" value="ECO:0007669"/>
    <property type="project" value="InterPro"/>
</dbReference>
<dbReference type="SUPFAM" id="SSF52540">
    <property type="entry name" value="P-loop containing nucleoside triphosphate hydrolases"/>
    <property type="match status" value="1"/>
</dbReference>
<keyword evidence="6 8" id="KW-0408">Iron</keyword>
<proteinExistence type="inferred from homology"/>
<sequence length="354" mass="37864">MESGGDGDIPENANEHCPGPQSESAGKSDACEGCPNQQICATAPKGPDSDLIPIAERMATVKHKILVLSGKGGVGKSTFSAQLSFALAAMDYQVGLLDIDICGPSIPKMLGLEGQEIHQSNLGWSPVYVESNLGVMSIGFMLPNPDDAVIWRGPRKNGLIKQFLKDVYWGELDFLVVDAPPGTSDEHISIVQCLQATGIDGAIIVTTPQQVSLIDVRKEVSFCKKVGIKVLGVVENMSGLCQQLADVKFLKPSETGKHTDVTDWALQYIRDQAPELLNMMAYSEVFDSSGGGALKMCHEMGVPFLGKVPLDPQLCKAAEEGRSCFEDQTCQVSASALKSIVENLIPKRTAENGA</sequence>
<feature type="binding site" evidence="8">
    <location>
        <position position="17"/>
    </location>
    <ligand>
        <name>[4Fe-4S] cluster</name>
        <dbReference type="ChEBI" id="CHEBI:49883"/>
        <label>1</label>
    </ligand>
</feature>
<evidence type="ECO:0000256" key="4">
    <source>
        <dbReference type="ARBA" id="ARBA00022741"/>
    </source>
</evidence>
<dbReference type="InterPro" id="IPR028601">
    <property type="entry name" value="NUBP1/Nbp35"/>
</dbReference>
<keyword evidence="4 8" id="KW-0547">Nucleotide-binding</keyword>
<evidence type="ECO:0000256" key="9">
    <source>
        <dbReference type="SAM" id="MobiDB-lite"/>
    </source>
</evidence>
<keyword evidence="5 8" id="KW-0067">ATP-binding</keyword>
<dbReference type="EMBL" id="GISG01064507">
    <property type="protein sequence ID" value="MBA4628027.1"/>
    <property type="molecule type" value="Transcribed_RNA"/>
</dbReference>
<dbReference type="CDD" id="cd02037">
    <property type="entry name" value="Mrp_NBP35"/>
    <property type="match status" value="1"/>
</dbReference>
<comment type="subcellular location">
    <subcellularLocation>
        <location evidence="8">Cytoplasm</location>
    </subcellularLocation>
</comment>
<evidence type="ECO:0000256" key="8">
    <source>
        <dbReference type="HAMAP-Rule" id="MF_03038"/>
    </source>
</evidence>
<feature type="region of interest" description="Disordered" evidence="9">
    <location>
        <begin position="1"/>
        <end position="30"/>
    </location>
</feature>
<reference evidence="10" key="1">
    <citation type="journal article" date="2013" name="J. Plant Res.">
        <title>Effect of fungi and light on seed germination of three Opuntia species from semiarid lands of central Mexico.</title>
        <authorList>
            <person name="Delgado-Sanchez P."/>
            <person name="Jimenez-Bremont J.F."/>
            <person name="Guerrero-Gonzalez Mde L."/>
            <person name="Flores J."/>
        </authorList>
    </citation>
    <scope>NUCLEOTIDE SEQUENCE</scope>
    <source>
        <tissue evidence="10">Cladode</tissue>
    </source>
</reference>
<dbReference type="PROSITE" id="PS01215">
    <property type="entry name" value="MRP"/>
    <property type="match status" value="1"/>
</dbReference>
<reference evidence="10" key="2">
    <citation type="submission" date="2020-07" db="EMBL/GenBank/DDBJ databases">
        <authorList>
            <person name="Vera ALvarez R."/>
            <person name="Arias-Moreno D.M."/>
            <person name="Jimenez-Jacinto V."/>
            <person name="Jimenez-Bremont J.F."/>
            <person name="Swaminathan K."/>
            <person name="Moose S.P."/>
            <person name="Guerrero-Gonzalez M.L."/>
            <person name="Marino-Ramirez L."/>
            <person name="Landsman D."/>
            <person name="Rodriguez-Kessler M."/>
            <person name="Delgado-Sanchez P."/>
        </authorList>
    </citation>
    <scope>NUCLEOTIDE SEQUENCE</scope>
    <source>
        <tissue evidence="10">Cladode</tissue>
    </source>
</reference>
<evidence type="ECO:0000256" key="7">
    <source>
        <dbReference type="ARBA" id="ARBA00023014"/>
    </source>
</evidence>
<dbReference type="InterPro" id="IPR027417">
    <property type="entry name" value="P-loop_NTPase"/>
</dbReference>
<comment type="cofactor">
    <cofactor evidence="8">
        <name>[4Fe-4S] cluster</name>
        <dbReference type="ChEBI" id="CHEBI:49883"/>
    </cofactor>
    <text evidence="8">Binds 3 [4Fe-4S] clusters per homodimer. Contains two stable clusters in the N-termini and one labile, bridging cluster between subunits of the homodimer.</text>
</comment>
<keyword evidence="7 8" id="KW-0411">Iron-sulfur</keyword>
<dbReference type="InterPro" id="IPR019591">
    <property type="entry name" value="Mrp/NBP35_ATP-bd"/>
</dbReference>
<evidence type="ECO:0000313" key="10">
    <source>
        <dbReference type="EMBL" id="MBA4628027.1"/>
    </source>
</evidence>
<keyword evidence="2 8" id="KW-0963">Cytoplasm</keyword>
<feature type="binding site" evidence="8">
    <location>
        <position position="34"/>
    </location>
    <ligand>
        <name>[4Fe-4S] cluster</name>
        <dbReference type="ChEBI" id="CHEBI:49883"/>
        <label>1</label>
    </ligand>
</feature>
<dbReference type="GO" id="GO:0051539">
    <property type="term" value="F:4 iron, 4 sulfur cluster binding"/>
    <property type="evidence" value="ECO:0007669"/>
    <property type="project" value="UniProtKB-UniRule"/>
</dbReference>
<evidence type="ECO:0000256" key="2">
    <source>
        <dbReference type="ARBA" id="ARBA00022490"/>
    </source>
</evidence>
<dbReference type="InterPro" id="IPR033756">
    <property type="entry name" value="YlxH/NBP35"/>
</dbReference>
<comment type="subunit">
    <text evidence="8">Homodimer and homotetramer. Predominantly homodimeric.</text>
</comment>
<dbReference type="EMBL" id="GISG01064508">
    <property type="protein sequence ID" value="MBA4628028.1"/>
    <property type="molecule type" value="Transcribed_RNA"/>
</dbReference>
<dbReference type="GO" id="GO:0005829">
    <property type="term" value="C:cytosol"/>
    <property type="evidence" value="ECO:0007669"/>
    <property type="project" value="TreeGrafter"/>
</dbReference>
<feature type="binding site" evidence="8">
    <location>
        <begin position="70"/>
        <end position="77"/>
    </location>
    <ligand>
        <name>ATP</name>
        <dbReference type="ChEBI" id="CHEBI:30616"/>
    </ligand>
</feature>
<dbReference type="PANTHER" id="PTHR23264:SF19">
    <property type="entry name" value="CYTOSOLIC FE-S CLUSTER ASSEMBLY FACTOR NUBP2"/>
    <property type="match status" value="1"/>
</dbReference>
<dbReference type="EMBL" id="GISG01064509">
    <property type="protein sequence ID" value="MBA4628029.1"/>
    <property type="molecule type" value="Transcribed_RNA"/>
</dbReference>
<dbReference type="GO" id="GO:0046872">
    <property type="term" value="F:metal ion binding"/>
    <property type="evidence" value="ECO:0007669"/>
    <property type="project" value="UniProtKB-KW"/>
</dbReference>
<feature type="binding site" evidence="8">
    <location>
        <position position="40"/>
    </location>
    <ligand>
        <name>[4Fe-4S] cluster</name>
        <dbReference type="ChEBI" id="CHEBI:49883"/>
        <label>1</label>
    </ligand>
</feature>
<name>A0A7C9CXH2_OPUST</name>
<dbReference type="InterPro" id="IPR000808">
    <property type="entry name" value="Mrp-like_CS"/>
</dbReference>
<dbReference type="GO" id="GO:0016226">
    <property type="term" value="P:iron-sulfur cluster assembly"/>
    <property type="evidence" value="ECO:0007669"/>
    <property type="project" value="UniProtKB-UniRule"/>
</dbReference>
<comment type="function">
    <text evidence="8">Component of the cytosolic iron-sulfur (Fe-S) protein assembly (CIA) machinery. Required for maturation of extramitochondrial Fe-S proteins. Functions as Fe-S scaffold, mediating the de novo assembly of an Fe-S cluster and its transfer to target apoproteins. Essential for embryo development.</text>
</comment>
<comment type="similarity">
    <text evidence="8">Belongs to the Mrp/NBP35 ATP-binding proteins family. NUBP1/NBP35 subfamily.</text>
</comment>
<dbReference type="GO" id="GO:0005524">
    <property type="term" value="F:ATP binding"/>
    <property type="evidence" value="ECO:0007669"/>
    <property type="project" value="UniProtKB-KW"/>
</dbReference>
<organism evidence="10">
    <name type="scientific">Opuntia streptacantha</name>
    <name type="common">Prickly pear cactus</name>
    <name type="synonym">Opuntia cardona</name>
    <dbReference type="NCBI Taxonomy" id="393608"/>
    <lineage>
        <taxon>Eukaryota</taxon>
        <taxon>Viridiplantae</taxon>
        <taxon>Streptophyta</taxon>
        <taxon>Embryophyta</taxon>
        <taxon>Tracheophyta</taxon>
        <taxon>Spermatophyta</taxon>
        <taxon>Magnoliopsida</taxon>
        <taxon>eudicotyledons</taxon>
        <taxon>Gunneridae</taxon>
        <taxon>Pentapetalae</taxon>
        <taxon>Caryophyllales</taxon>
        <taxon>Cactineae</taxon>
        <taxon>Cactaceae</taxon>
        <taxon>Opuntioideae</taxon>
        <taxon>Opuntia</taxon>
    </lineage>
</organism>
<dbReference type="Pfam" id="PF10609">
    <property type="entry name" value="ParA"/>
    <property type="match status" value="2"/>
</dbReference>
<evidence type="ECO:0000256" key="3">
    <source>
        <dbReference type="ARBA" id="ARBA00022723"/>
    </source>
</evidence>
<gene>
    <name evidence="8" type="primary">NBP35</name>
</gene>
<evidence type="ECO:0000256" key="6">
    <source>
        <dbReference type="ARBA" id="ARBA00023004"/>
    </source>
</evidence>
<accession>A0A7C9CXH2</accession>
<dbReference type="AlphaFoldDB" id="A0A7C9CXH2"/>
<evidence type="ECO:0000256" key="1">
    <source>
        <dbReference type="ARBA" id="ARBA00022485"/>
    </source>
</evidence>
<feature type="binding site" evidence="8">
    <location>
        <position position="31"/>
    </location>
    <ligand>
        <name>[4Fe-4S] cluster</name>
        <dbReference type="ChEBI" id="CHEBI:49883"/>
        <label>1</label>
    </ligand>
</feature>
<keyword evidence="3 8" id="KW-0479">Metal-binding</keyword>
<protein>
    <recommendedName>
        <fullName evidence="8">Cytosolic Fe-S cluster assembly factor NBP35</fullName>
    </recommendedName>
</protein>
<comment type="miscellaneous">
    <text evidence="8">Although plant and algal NBP35 proteins lack the characteristic CXXC motif in the C-terminus, thought to be required for Fe-S cluster binding, they can bind a [4Fe-4S] cluster in the C-terminus. Also, in this linage, no CFD1 partner protein homolog as found in other eukaryotes can be found.</text>
</comment>
<dbReference type="PANTHER" id="PTHR23264">
    <property type="entry name" value="NUCLEOTIDE-BINDING PROTEIN NBP35 YEAST -RELATED"/>
    <property type="match status" value="1"/>
</dbReference>